<accession>A0A4Y2BZV3</accession>
<keyword evidence="2" id="KW-1185">Reference proteome</keyword>
<protein>
    <submittedName>
        <fullName evidence="1">Uncharacterized protein</fullName>
    </submittedName>
</protein>
<comment type="caution">
    <text evidence="1">The sequence shown here is derived from an EMBL/GenBank/DDBJ whole genome shotgun (WGS) entry which is preliminary data.</text>
</comment>
<evidence type="ECO:0000313" key="2">
    <source>
        <dbReference type="Proteomes" id="UP000499080"/>
    </source>
</evidence>
<dbReference type="Proteomes" id="UP000499080">
    <property type="component" value="Unassembled WGS sequence"/>
</dbReference>
<proteinExistence type="predicted"/>
<gene>
    <name evidence="1" type="ORF">AVEN_170469_1</name>
</gene>
<reference evidence="1 2" key="1">
    <citation type="journal article" date="2019" name="Sci. Rep.">
        <title>Orb-weaving spider Araneus ventricosus genome elucidates the spidroin gene catalogue.</title>
        <authorList>
            <person name="Kono N."/>
            <person name="Nakamura H."/>
            <person name="Ohtoshi R."/>
            <person name="Moran D.A.P."/>
            <person name="Shinohara A."/>
            <person name="Yoshida Y."/>
            <person name="Fujiwara M."/>
            <person name="Mori M."/>
            <person name="Tomita M."/>
            <person name="Arakawa K."/>
        </authorList>
    </citation>
    <scope>NUCLEOTIDE SEQUENCE [LARGE SCALE GENOMIC DNA]</scope>
</reference>
<sequence length="110" mass="12367">MPAAEMCVNQNFTDNFKKDTHELYPPAVLKGEREHFSGLSSSVVYKKVKDLSLFENWADGAKEYFSGLCFSDASQGGRRCLAYGGNSILPQRFIALCFEAYLTELLLKQN</sequence>
<evidence type="ECO:0000313" key="1">
    <source>
        <dbReference type="EMBL" id="GBL97349.1"/>
    </source>
</evidence>
<name>A0A4Y2BZV3_ARAVE</name>
<dbReference type="EMBL" id="BGPR01000129">
    <property type="protein sequence ID" value="GBL97349.1"/>
    <property type="molecule type" value="Genomic_DNA"/>
</dbReference>
<organism evidence="1 2">
    <name type="scientific">Araneus ventricosus</name>
    <name type="common">Orbweaver spider</name>
    <name type="synonym">Epeira ventricosa</name>
    <dbReference type="NCBI Taxonomy" id="182803"/>
    <lineage>
        <taxon>Eukaryota</taxon>
        <taxon>Metazoa</taxon>
        <taxon>Ecdysozoa</taxon>
        <taxon>Arthropoda</taxon>
        <taxon>Chelicerata</taxon>
        <taxon>Arachnida</taxon>
        <taxon>Araneae</taxon>
        <taxon>Araneomorphae</taxon>
        <taxon>Entelegynae</taxon>
        <taxon>Araneoidea</taxon>
        <taxon>Araneidae</taxon>
        <taxon>Araneus</taxon>
    </lineage>
</organism>
<dbReference type="AlphaFoldDB" id="A0A4Y2BZV3"/>